<proteinExistence type="predicted"/>
<sequence>MKATICALLDNEGEAEIAETWLQENASSLTFISEMNGCGCCVLSWDIEGPEAVVATLPKHLSASSSWASGGNT</sequence>
<name>A0A2V4L0R5_AQUAC</name>
<dbReference type="EMBL" id="QJRX01000003">
    <property type="protein sequence ID" value="PYC27655.1"/>
    <property type="molecule type" value="Genomic_DNA"/>
</dbReference>
<accession>A0A2V4L0R5</accession>
<dbReference type="Proteomes" id="UP000248146">
    <property type="component" value="Unassembled WGS sequence"/>
</dbReference>
<evidence type="ECO:0000313" key="2">
    <source>
        <dbReference type="Proteomes" id="UP000248146"/>
    </source>
</evidence>
<dbReference type="AlphaFoldDB" id="A0A2V4L0R5"/>
<organism evidence="1 2">
    <name type="scientific">Aquipseudomonas alcaligenes</name>
    <name type="common">Pseudomonas alcaligenes</name>
    <dbReference type="NCBI Taxonomy" id="43263"/>
    <lineage>
        <taxon>Bacteria</taxon>
        <taxon>Pseudomonadati</taxon>
        <taxon>Pseudomonadota</taxon>
        <taxon>Gammaproteobacteria</taxon>
        <taxon>Pseudomonadales</taxon>
        <taxon>Pseudomonadaceae</taxon>
        <taxon>Aquipseudomonas</taxon>
    </lineage>
</organism>
<gene>
    <name evidence="1" type="ORF">DMO17_06155</name>
</gene>
<evidence type="ECO:0000313" key="1">
    <source>
        <dbReference type="EMBL" id="PYC27655.1"/>
    </source>
</evidence>
<dbReference type="OrthoDB" id="1452344at2"/>
<comment type="caution">
    <text evidence="1">The sequence shown here is derived from an EMBL/GenBank/DDBJ whole genome shotgun (WGS) entry which is preliminary data.</text>
</comment>
<reference evidence="1 2" key="1">
    <citation type="submission" date="2018-06" db="EMBL/GenBank/DDBJ databases">
        <title>Pseudomonas diversity within urban Lake Michigan freshwaters.</title>
        <authorList>
            <person name="Batrich M."/>
            <person name="Hatzopoulos T."/>
            <person name="Putonti C."/>
        </authorList>
    </citation>
    <scope>NUCLEOTIDE SEQUENCE [LARGE SCALE GENOMIC DNA]</scope>
    <source>
        <strain evidence="1 2">MB-090714</strain>
    </source>
</reference>
<protein>
    <submittedName>
        <fullName evidence="1">Uncharacterized protein</fullName>
    </submittedName>
</protein>